<dbReference type="EMBL" id="CAKASE010000057">
    <property type="protein sequence ID" value="CAG9566746.1"/>
    <property type="molecule type" value="Genomic_DNA"/>
</dbReference>
<organism evidence="1 2">
    <name type="scientific">Danaus chrysippus</name>
    <name type="common">African queen</name>
    <dbReference type="NCBI Taxonomy" id="151541"/>
    <lineage>
        <taxon>Eukaryota</taxon>
        <taxon>Metazoa</taxon>
        <taxon>Ecdysozoa</taxon>
        <taxon>Arthropoda</taxon>
        <taxon>Hexapoda</taxon>
        <taxon>Insecta</taxon>
        <taxon>Pterygota</taxon>
        <taxon>Neoptera</taxon>
        <taxon>Endopterygota</taxon>
        <taxon>Lepidoptera</taxon>
        <taxon>Glossata</taxon>
        <taxon>Ditrysia</taxon>
        <taxon>Papilionoidea</taxon>
        <taxon>Nymphalidae</taxon>
        <taxon>Danainae</taxon>
        <taxon>Danaini</taxon>
        <taxon>Danaina</taxon>
        <taxon>Danaus</taxon>
        <taxon>Anosia</taxon>
    </lineage>
</organism>
<dbReference type="AlphaFoldDB" id="A0A8J2QWK0"/>
<accession>A0A8J2QWK0</accession>
<gene>
    <name evidence="1" type="ORF">DCHRY22_LOCUS7339</name>
</gene>
<proteinExistence type="predicted"/>
<keyword evidence="2" id="KW-1185">Reference proteome</keyword>
<name>A0A8J2QWK0_9NEOP</name>
<protein>
    <submittedName>
        <fullName evidence="1">(African queen) hypothetical protein</fullName>
    </submittedName>
</protein>
<reference evidence="1" key="1">
    <citation type="submission" date="2021-09" db="EMBL/GenBank/DDBJ databases">
        <authorList>
            <person name="Martin H S."/>
        </authorList>
    </citation>
    <scope>NUCLEOTIDE SEQUENCE</scope>
</reference>
<dbReference type="Proteomes" id="UP000789524">
    <property type="component" value="Unassembled WGS sequence"/>
</dbReference>
<evidence type="ECO:0000313" key="1">
    <source>
        <dbReference type="EMBL" id="CAG9566746.1"/>
    </source>
</evidence>
<evidence type="ECO:0000313" key="2">
    <source>
        <dbReference type="Proteomes" id="UP000789524"/>
    </source>
</evidence>
<comment type="caution">
    <text evidence="1">The sequence shown here is derived from an EMBL/GenBank/DDBJ whole genome shotgun (WGS) entry which is preliminary data.</text>
</comment>
<sequence length="68" mass="7464">MRSKSFASGDKCICSIRNDCIINGGTSLCIVDSDHSDHSDNSDQYTIQSSRDIKYDILLIQGSHVVSL</sequence>